<dbReference type="Proteomes" id="UP000199159">
    <property type="component" value="Unassembled WGS sequence"/>
</dbReference>
<gene>
    <name evidence="1" type="ORF">SAMN05216565_10352</name>
</gene>
<accession>A0A1H0SR06</accession>
<name>A0A1H0SR06_9BACI</name>
<keyword evidence="2" id="KW-1185">Reference proteome</keyword>
<protein>
    <submittedName>
        <fullName evidence="1">Uncharacterized protein</fullName>
    </submittedName>
</protein>
<proteinExistence type="predicted"/>
<organism evidence="1 2">
    <name type="scientific">Litchfieldia salsa</name>
    <dbReference type="NCBI Taxonomy" id="930152"/>
    <lineage>
        <taxon>Bacteria</taxon>
        <taxon>Bacillati</taxon>
        <taxon>Bacillota</taxon>
        <taxon>Bacilli</taxon>
        <taxon>Bacillales</taxon>
        <taxon>Bacillaceae</taxon>
        <taxon>Litchfieldia</taxon>
    </lineage>
</organism>
<evidence type="ECO:0000313" key="2">
    <source>
        <dbReference type="Proteomes" id="UP000199159"/>
    </source>
</evidence>
<evidence type="ECO:0000313" key="1">
    <source>
        <dbReference type="EMBL" id="SDP43636.1"/>
    </source>
</evidence>
<reference evidence="2" key="1">
    <citation type="submission" date="2016-10" db="EMBL/GenBank/DDBJ databases">
        <authorList>
            <person name="Varghese N."/>
            <person name="Submissions S."/>
        </authorList>
    </citation>
    <scope>NUCLEOTIDE SEQUENCE [LARGE SCALE GENOMIC DNA]</scope>
    <source>
        <strain evidence="2">IBRC-M10078</strain>
    </source>
</reference>
<dbReference type="STRING" id="930152.SAMN05216565_10352"/>
<dbReference type="AlphaFoldDB" id="A0A1H0SR06"/>
<dbReference type="EMBL" id="FNJU01000003">
    <property type="protein sequence ID" value="SDP43636.1"/>
    <property type="molecule type" value="Genomic_DNA"/>
</dbReference>
<sequence length="37" mass="4224">MNFIFIQQTGANTEQDEFAFLLKQDSLISKMTVSTLL</sequence>